<dbReference type="InterPro" id="IPR031322">
    <property type="entry name" value="Shikimate/glucono_kinase"/>
</dbReference>
<evidence type="ECO:0000256" key="10">
    <source>
        <dbReference type="ARBA" id="ARBA00048567"/>
    </source>
</evidence>
<gene>
    <name evidence="11" type="primary">aroK</name>
    <name evidence="12" type="ORF">G3570_09540</name>
</gene>
<evidence type="ECO:0000256" key="4">
    <source>
        <dbReference type="ARBA" id="ARBA00022605"/>
    </source>
</evidence>
<proteinExistence type="inferred from homology"/>
<comment type="caution">
    <text evidence="12">The sequence shown here is derived from an EMBL/GenBank/DDBJ whole genome shotgun (WGS) entry which is preliminary data.</text>
</comment>
<keyword evidence="4 11" id="KW-0028">Amino-acid biosynthesis</keyword>
<comment type="cofactor">
    <cofactor evidence="11">
        <name>Mg(2+)</name>
        <dbReference type="ChEBI" id="CHEBI:18420"/>
    </cofactor>
    <text evidence="11">Binds 1 Mg(2+) ion per subunit.</text>
</comment>
<comment type="caution">
    <text evidence="11">Lacks conserved residue(s) required for the propagation of feature annotation.</text>
</comment>
<dbReference type="Proteomes" id="UP000473278">
    <property type="component" value="Unassembled WGS sequence"/>
</dbReference>
<dbReference type="Pfam" id="PF01202">
    <property type="entry name" value="SKI"/>
    <property type="match status" value="1"/>
</dbReference>
<protein>
    <recommendedName>
        <fullName evidence="3 11">Shikimate kinase</fullName>
        <shortName evidence="11">SK</shortName>
        <ecNumber evidence="3 11">2.7.1.71</ecNumber>
    </recommendedName>
</protein>
<dbReference type="GO" id="GO:0005829">
    <property type="term" value="C:cytosol"/>
    <property type="evidence" value="ECO:0007669"/>
    <property type="project" value="TreeGrafter"/>
</dbReference>
<evidence type="ECO:0000256" key="8">
    <source>
        <dbReference type="ARBA" id="ARBA00022840"/>
    </source>
</evidence>
<organism evidence="12 13">
    <name type="scientific">Halalkalibaculum roseum</name>
    <dbReference type="NCBI Taxonomy" id="2709311"/>
    <lineage>
        <taxon>Bacteria</taxon>
        <taxon>Pseudomonadati</taxon>
        <taxon>Balneolota</taxon>
        <taxon>Balneolia</taxon>
        <taxon>Balneolales</taxon>
        <taxon>Balneolaceae</taxon>
        <taxon>Halalkalibaculum</taxon>
    </lineage>
</organism>
<sequence>MISNLPDRIFLSGFMGAGKSTIGRELAGKLERTFLDLDDYIEHKAGKSISEIFEEGGEDAFRKIERECILELIRTYEGIIALGGGSLHNQHMLDHIKLNGLLVFIETPISVILDRIDKDLNRPLLLNEEGKVKERETLERELSALYKKRLPLYQQSELTVSDDGEKTLETLVEQLTNKIKYHVSHY</sequence>
<comment type="catalytic activity">
    <reaction evidence="10 11">
        <text>shikimate + ATP = 3-phosphoshikimate + ADP + H(+)</text>
        <dbReference type="Rhea" id="RHEA:13121"/>
        <dbReference type="ChEBI" id="CHEBI:15378"/>
        <dbReference type="ChEBI" id="CHEBI:30616"/>
        <dbReference type="ChEBI" id="CHEBI:36208"/>
        <dbReference type="ChEBI" id="CHEBI:145989"/>
        <dbReference type="ChEBI" id="CHEBI:456216"/>
        <dbReference type="EC" id="2.7.1.71"/>
    </reaction>
</comment>
<reference evidence="12 13" key="1">
    <citation type="submission" date="2020-02" db="EMBL/GenBank/DDBJ databases">
        <title>Balneolaceae bacterium YR4-1, complete genome.</title>
        <authorList>
            <person name="Li Y."/>
            <person name="Wu S."/>
        </authorList>
    </citation>
    <scope>NUCLEOTIDE SEQUENCE [LARGE SCALE GENOMIC DNA]</scope>
    <source>
        <strain evidence="12 13">YR4-1</strain>
    </source>
</reference>
<dbReference type="GO" id="GO:0005524">
    <property type="term" value="F:ATP binding"/>
    <property type="evidence" value="ECO:0007669"/>
    <property type="project" value="UniProtKB-UniRule"/>
</dbReference>
<feature type="binding site" evidence="11">
    <location>
        <position position="38"/>
    </location>
    <ligand>
        <name>substrate</name>
    </ligand>
</feature>
<dbReference type="RefSeq" id="WP_165141701.1">
    <property type="nucleotide sequence ID" value="NZ_JAALLT010000003.1"/>
</dbReference>
<keyword evidence="5 11" id="KW-0808">Transferase</keyword>
<dbReference type="GO" id="GO:0000287">
    <property type="term" value="F:magnesium ion binding"/>
    <property type="evidence" value="ECO:0007669"/>
    <property type="project" value="UniProtKB-UniRule"/>
</dbReference>
<dbReference type="AlphaFoldDB" id="A0A6M1T4F2"/>
<keyword evidence="13" id="KW-1185">Reference proteome</keyword>
<dbReference type="EMBL" id="JAALLT010000003">
    <property type="protein sequence ID" value="NGP76875.1"/>
    <property type="molecule type" value="Genomic_DNA"/>
</dbReference>
<comment type="subunit">
    <text evidence="11">Monomer.</text>
</comment>
<dbReference type="InterPro" id="IPR027417">
    <property type="entry name" value="P-loop_NTPase"/>
</dbReference>
<evidence type="ECO:0000256" key="6">
    <source>
        <dbReference type="ARBA" id="ARBA00022741"/>
    </source>
</evidence>
<dbReference type="GO" id="GO:0008652">
    <property type="term" value="P:amino acid biosynthetic process"/>
    <property type="evidence" value="ECO:0007669"/>
    <property type="project" value="UniProtKB-KW"/>
</dbReference>
<dbReference type="InterPro" id="IPR000623">
    <property type="entry name" value="Shikimate_kinase/TSH1"/>
</dbReference>
<evidence type="ECO:0000256" key="9">
    <source>
        <dbReference type="ARBA" id="ARBA00023141"/>
    </source>
</evidence>
<evidence type="ECO:0000256" key="11">
    <source>
        <dbReference type="HAMAP-Rule" id="MF_00109"/>
    </source>
</evidence>
<keyword evidence="7 11" id="KW-0418">Kinase</keyword>
<dbReference type="GO" id="GO:0009423">
    <property type="term" value="P:chorismate biosynthetic process"/>
    <property type="evidence" value="ECO:0007669"/>
    <property type="project" value="UniProtKB-UniRule"/>
</dbReference>
<name>A0A6M1T4F2_9BACT</name>
<dbReference type="CDD" id="cd00464">
    <property type="entry name" value="SK"/>
    <property type="match status" value="1"/>
</dbReference>
<comment type="subcellular location">
    <subcellularLocation>
        <location evidence="11">Cytoplasm</location>
    </subcellularLocation>
</comment>
<evidence type="ECO:0000256" key="3">
    <source>
        <dbReference type="ARBA" id="ARBA00012154"/>
    </source>
</evidence>
<feature type="binding site" evidence="11">
    <location>
        <begin position="16"/>
        <end position="21"/>
    </location>
    <ligand>
        <name>ATP</name>
        <dbReference type="ChEBI" id="CHEBI:30616"/>
    </ligand>
</feature>
<dbReference type="PANTHER" id="PTHR21087:SF16">
    <property type="entry name" value="SHIKIMATE KINASE 1, CHLOROPLASTIC"/>
    <property type="match status" value="1"/>
</dbReference>
<dbReference type="UniPathway" id="UPA00053">
    <property type="reaction ID" value="UER00088"/>
</dbReference>
<dbReference type="GO" id="GO:0009073">
    <property type="term" value="P:aromatic amino acid family biosynthetic process"/>
    <property type="evidence" value="ECO:0007669"/>
    <property type="project" value="UniProtKB-KW"/>
</dbReference>
<evidence type="ECO:0000313" key="13">
    <source>
        <dbReference type="Proteomes" id="UP000473278"/>
    </source>
</evidence>
<feature type="binding site" evidence="11">
    <location>
        <position position="62"/>
    </location>
    <ligand>
        <name>substrate</name>
    </ligand>
</feature>
<feature type="binding site" evidence="11">
    <location>
        <position position="122"/>
    </location>
    <ligand>
        <name>ATP</name>
        <dbReference type="ChEBI" id="CHEBI:30616"/>
    </ligand>
</feature>
<dbReference type="Gene3D" id="3.40.50.300">
    <property type="entry name" value="P-loop containing nucleotide triphosphate hydrolases"/>
    <property type="match status" value="1"/>
</dbReference>
<evidence type="ECO:0000313" key="12">
    <source>
        <dbReference type="EMBL" id="NGP76875.1"/>
    </source>
</evidence>
<comment type="pathway">
    <text evidence="1 11">Metabolic intermediate biosynthesis; chorismate biosynthesis; chorismate from D-erythrose 4-phosphate and phosphoenolpyruvate: step 5/7.</text>
</comment>
<comment type="function">
    <text evidence="11">Catalyzes the specific phosphorylation of the 3-hydroxyl group of shikimic acid using ATP as a cosubstrate.</text>
</comment>
<keyword evidence="6 11" id="KW-0547">Nucleotide-binding</keyword>
<keyword evidence="11" id="KW-0460">Magnesium</keyword>
<dbReference type="InterPro" id="IPR023000">
    <property type="entry name" value="Shikimate_kinase_CS"/>
</dbReference>
<feature type="binding site" evidence="11">
    <location>
        <position position="84"/>
    </location>
    <ligand>
        <name>substrate</name>
    </ligand>
</feature>
<evidence type="ECO:0000256" key="1">
    <source>
        <dbReference type="ARBA" id="ARBA00004842"/>
    </source>
</evidence>
<feature type="binding site" evidence="11">
    <location>
        <position position="20"/>
    </location>
    <ligand>
        <name>Mg(2+)</name>
        <dbReference type="ChEBI" id="CHEBI:18420"/>
    </ligand>
</feature>
<dbReference type="GO" id="GO:0004765">
    <property type="term" value="F:shikimate kinase activity"/>
    <property type="evidence" value="ECO:0007669"/>
    <property type="project" value="UniProtKB-UniRule"/>
</dbReference>
<dbReference type="SUPFAM" id="SSF52540">
    <property type="entry name" value="P-loop containing nucleoside triphosphate hydrolases"/>
    <property type="match status" value="1"/>
</dbReference>
<keyword evidence="11" id="KW-0963">Cytoplasm</keyword>
<dbReference type="HAMAP" id="MF_00109">
    <property type="entry name" value="Shikimate_kinase"/>
    <property type="match status" value="1"/>
</dbReference>
<evidence type="ECO:0000256" key="7">
    <source>
        <dbReference type="ARBA" id="ARBA00022777"/>
    </source>
</evidence>
<accession>A0A6M1T4F2</accession>
<keyword evidence="11" id="KW-0479">Metal-binding</keyword>
<dbReference type="PANTHER" id="PTHR21087">
    <property type="entry name" value="SHIKIMATE KINASE"/>
    <property type="match status" value="1"/>
</dbReference>
<feature type="binding site" evidence="11">
    <location>
        <position position="149"/>
    </location>
    <ligand>
        <name>substrate</name>
    </ligand>
</feature>
<dbReference type="EC" id="2.7.1.71" evidence="3 11"/>
<keyword evidence="8 11" id="KW-0067">ATP-binding</keyword>
<evidence type="ECO:0000256" key="2">
    <source>
        <dbReference type="ARBA" id="ARBA00006997"/>
    </source>
</evidence>
<dbReference type="PROSITE" id="PS01128">
    <property type="entry name" value="SHIKIMATE_KINASE"/>
    <property type="match status" value="1"/>
</dbReference>
<evidence type="ECO:0000256" key="5">
    <source>
        <dbReference type="ARBA" id="ARBA00022679"/>
    </source>
</evidence>
<keyword evidence="9 11" id="KW-0057">Aromatic amino acid biosynthesis</keyword>
<comment type="similarity">
    <text evidence="2 11">Belongs to the shikimate kinase family.</text>
</comment>
<dbReference type="PRINTS" id="PR01100">
    <property type="entry name" value="SHIKIMTKNASE"/>
</dbReference>